<feature type="non-terminal residue" evidence="1">
    <location>
        <position position="1"/>
    </location>
</feature>
<dbReference type="AlphaFoldDB" id="A0A371GU50"/>
<gene>
    <name evidence="1" type="ORF">CR513_23580</name>
</gene>
<dbReference type="OrthoDB" id="1750196at2759"/>
<dbReference type="EMBL" id="QJKJ01004462">
    <property type="protein sequence ID" value="RDX94071.1"/>
    <property type="molecule type" value="Genomic_DNA"/>
</dbReference>
<proteinExistence type="predicted"/>
<evidence type="ECO:0000313" key="1">
    <source>
        <dbReference type="EMBL" id="RDX94071.1"/>
    </source>
</evidence>
<accession>A0A371GU50</accession>
<organism evidence="1 2">
    <name type="scientific">Mucuna pruriens</name>
    <name type="common">Velvet bean</name>
    <name type="synonym">Dolichos pruriens</name>
    <dbReference type="NCBI Taxonomy" id="157652"/>
    <lineage>
        <taxon>Eukaryota</taxon>
        <taxon>Viridiplantae</taxon>
        <taxon>Streptophyta</taxon>
        <taxon>Embryophyta</taxon>
        <taxon>Tracheophyta</taxon>
        <taxon>Spermatophyta</taxon>
        <taxon>Magnoliopsida</taxon>
        <taxon>eudicotyledons</taxon>
        <taxon>Gunneridae</taxon>
        <taxon>Pentapetalae</taxon>
        <taxon>rosids</taxon>
        <taxon>fabids</taxon>
        <taxon>Fabales</taxon>
        <taxon>Fabaceae</taxon>
        <taxon>Papilionoideae</taxon>
        <taxon>50 kb inversion clade</taxon>
        <taxon>NPAAA clade</taxon>
        <taxon>indigoferoid/millettioid clade</taxon>
        <taxon>Phaseoleae</taxon>
        <taxon>Mucuna</taxon>
    </lineage>
</organism>
<reference evidence="1" key="1">
    <citation type="submission" date="2018-05" db="EMBL/GenBank/DDBJ databases">
        <title>Draft genome of Mucuna pruriens seed.</title>
        <authorList>
            <person name="Nnadi N.E."/>
            <person name="Vos R."/>
            <person name="Hasami M.H."/>
            <person name="Devisetty U.K."/>
            <person name="Aguiy J.C."/>
        </authorList>
    </citation>
    <scope>NUCLEOTIDE SEQUENCE [LARGE SCALE GENOMIC DNA]</scope>
    <source>
        <strain evidence="1">JCA_2017</strain>
    </source>
</reference>
<name>A0A371GU50_MUCPR</name>
<keyword evidence="2" id="KW-1185">Reference proteome</keyword>
<dbReference type="Proteomes" id="UP000257109">
    <property type="component" value="Unassembled WGS sequence"/>
</dbReference>
<sequence length="90" mass="10018">MVTMFIDTLQTLFYNRMVGNVSSNCFDLIVIGKQLKMKVRNGKIMHVTTESIIVTKTLPNTDKRKGGEANVVTSSLVANNHKSPQVTLSY</sequence>
<comment type="caution">
    <text evidence="1">The sequence shown here is derived from an EMBL/GenBank/DDBJ whole genome shotgun (WGS) entry which is preliminary data.</text>
</comment>
<protein>
    <submittedName>
        <fullName evidence="1">Uncharacterized protein</fullName>
    </submittedName>
</protein>
<evidence type="ECO:0000313" key="2">
    <source>
        <dbReference type="Proteomes" id="UP000257109"/>
    </source>
</evidence>